<name>F8P9Y9_SERL9</name>
<dbReference type="GeneID" id="18816911"/>
<dbReference type="RefSeq" id="XP_007323422.1">
    <property type="nucleotide sequence ID" value="XM_007323360.1"/>
</dbReference>
<dbReference type="Pfam" id="PF24883">
    <property type="entry name" value="NPHP3_N"/>
    <property type="match status" value="1"/>
</dbReference>
<feature type="non-terminal residue" evidence="3">
    <location>
        <position position="255"/>
    </location>
</feature>
<dbReference type="HOGENOM" id="CLU_000288_34_5_1"/>
<dbReference type="Proteomes" id="UP000008064">
    <property type="component" value="Unassembled WGS sequence"/>
</dbReference>
<reference evidence="3" key="1">
    <citation type="submission" date="2011-04" db="EMBL/GenBank/DDBJ databases">
        <title>Evolution of plant cell wall degrading machinery underlies the functional diversity of forest fungi.</title>
        <authorList>
            <consortium name="US DOE Joint Genome Institute (JGI-PGF)"/>
            <person name="Eastwood D.C."/>
            <person name="Floudas D."/>
            <person name="Binder M."/>
            <person name="Majcherczyk A."/>
            <person name="Schneider P."/>
            <person name="Aerts A."/>
            <person name="Asiegbu F.O."/>
            <person name="Baker S.E."/>
            <person name="Barry K."/>
            <person name="Bendiksby M."/>
            <person name="Blumentritt M."/>
            <person name="Coutinho P.M."/>
            <person name="Cullen D."/>
            <person name="Cullen D."/>
            <person name="Gathman A."/>
            <person name="Goodell B."/>
            <person name="Henrissat B."/>
            <person name="Ihrmark K."/>
            <person name="Kauserud H."/>
            <person name="Kohler A."/>
            <person name="LaButti K."/>
            <person name="Lapidus A."/>
            <person name="Lavin J.L."/>
            <person name="Lee Y.-H."/>
            <person name="Lindquist E."/>
            <person name="Lilly W."/>
            <person name="Lucas S."/>
            <person name="Morin E."/>
            <person name="Murat C."/>
            <person name="Oguiza J.A."/>
            <person name="Park J."/>
            <person name="Pisabarro A.G."/>
            <person name="Riley R."/>
            <person name="Rosling A."/>
            <person name="Salamov A."/>
            <person name="Schmidt O."/>
            <person name="Schmutz J."/>
            <person name="Skrede I."/>
            <person name="Stenlid J."/>
            <person name="Wiebenga A."/>
            <person name="Xie X."/>
            <person name="Kues U."/>
            <person name="Hibbett D.S."/>
            <person name="Hoffmeister D."/>
            <person name="Hogberg N."/>
            <person name="Martin F."/>
            <person name="Grigoriev I.V."/>
            <person name="Watkinson S.C."/>
        </authorList>
    </citation>
    <scope>NUCLEOTIDE SEQUENCE</scope>
    <source>
        <strain evidence="3">S7.9</strain>
    </source>
</reference>
<dbReference type="KEGG" id="sla:SERLADRAFT_453301"/>
<organism>
    <name type="scientific">Serpula lacrymans var. lacrymans (strain S7.9)</name>
    <name type="common">Dry rot fungus</name>
    <dbReference type="NCBI Taxonomy" id="578457"/>
    <lineage>
        <taxon>Eukaryota</taxon>
        <taxon>Fungi</taxon>
        <taxon>Dikarya</taxon>
        <taxon>Basidiomycota</taxon>
        <taxon>Agaricomycotina</taxon>
        <taxon>Agaricomycetes</taxon>
        <taxon>Agaricomycetidae</taxon>
        <taxon>Boletales</taxon>
        <taxon>Coniophorineae</taxon>
        <taxon>Serpulaceae</taxon>
        <taxon>Serpula</taxon>
    </lineage>
</organism>
<evidence type="ECO:0000256" key="1">
    <source>
        <dbReference type="ARBA" id="ARBA00022737"/>
    </source>
</evidence>
<dbReference type="AlphaFoldDB" id="F8P9Y9"/>
<dbReference type="InterPro" id="IPR027417">
    <property type="entry name" value="P-loop_NTPase"/>
</dbReference>
<dbReference type="Gene3D" id="3.40.50.300">
    <property type="entry name" value="P-loop containing nucleotide triphosphate hydrolases"/>
    <property type="match status" value="1"/>
</dbReference>
<dbReference type="InterPro" id="IPR056884">
    <property type="entry name" value="NPHP3-like_N"/>
</dbReference>
<dbReference type="PANTHER" id="PTHR10039">
    <property type="entry name" value="AMELOGENIN"/>
    <property type="match status" value="1"/>
</dbReference>
<protein>
    <recommendedName>
        <fullName evidence="2">Nephrocystin 3-like N-terminal domain-containing protein</fullName>
    </recommendedName>
</protein>
<dbReference type="PANTHER" id="PTHR10039:SF15">
    <property type="entry name" value="NACHT DOMAIN-CONTAINING PROTEIN"/>
    <property type="match status" value="1"/>
</dbReference>
<feature type="domain" description="Nephrocystin 3-like N-terminal" evidence="2">
    <location>
        <begin position="79"/>
        <end position="238"/>
    </location>
</feature>
<accession>F8P9Y9</accession>
<keyword evidence="1" id="KW-0677">Repeat</keyword>
<evidence type="ECO:0000259" key="2">
    <source>
        <dbReference type="Pfam" id="PF24883"/>
    </source>
</evidence>
<gene>
    <name evidence="3" type="ORF">SERLADRAFT_453301</name>
</gene>
<dbReference type="SUPFAM" id="SSF52540">
    <property type="entry name" value="P-loop containing nucleoside triphosphate hydrolases"/>
    <property type="match status" value="1"/>
</dbReference>
<evidence type="ECO:0000313" key="3">
    <source>
        <dbReference type="EMBL" id="EGO19987.1"/>
    </source>
</evidence>
<dbReference type="EMBL" id="GL945442">
    <property type="protein sequence ID" value="EGO19987.1"/>
    <property type="molecule type" value="Genomic_DNA"/>
</dbReference>
<sequence>MMAQSHSVDARHSKFNEVHSNGYQVDNEIHGPQTNHTTINHYTQDIQHTAKERLEFADWLSPLNFRQTQNEVRGTWREGTGGWVLEDEKFKQWLRGDVQKLWCPGIPGAGKTVLASYIINHLEKYKKEDVAVVYAYCRYKDRSRQTVCNLIASLLKQLVQDFPLTFDRIKDEFKRHREQDFHPTLSEVRDTLIKEIKQYSQVFIVVDALDEVSEDDDTRSEMMHCLQSLGGSLLVTSRDMSSIKEAFHEALRMDI</sequence>
<dbReference type="OrthoDB" id="448455at2759"/>
<proteinExistence type="predicted"/>